<dbReference type="InterPro" id="IPR021352">
    <property type="entry name" value="DUF2971"/>
</dbReference>
<protein>
    <submittedName>
        <fullName evidence="1">DUF2971 domain-containing protein</fullName>
    </submittedName>
</protein>
<sequence>MERAVDVGHYANGSKGMCIEYVHDDGVQADQVFEAEVRYADRRPKLSTVEMMRYDIISKCLGPSSSEAREIQRLVAERLMAIKSTSWSSETEWRQYTLKVSDAFGKNYHKVDRYRPNRVIFGLETPKETQKLVKGVLADTVGYARISWAKDFGLGLIST</sequence>
<proteinExistence type="predicted"/>
<dbReference type="EMBL" id="VAUA01000003">
    <property type="protein sequence ID" value="TLP67266.1"/>
    <property type="molecule type" value="Genomic_DNA"/>
</dbReference>
<evidence type="ECO:0000313" key="1">
    <source>
        <dbReference type="EMBL" id="TLP67266.1"/>
    </source>
</evidence>
<name>A0ABY2UZ86_9RHOB</name>
<comment type="caution">
    <text evidence="1">The sequence shown here is derived from an EMBL/GenBank/DDBJ whole genome shotgun (WGS) entry which is preliminary data.</text>
</comment>
<reference evidence="1 2" key="1">
    <citation type="submission" date="2019-05" db="EMBL/GenBank/DDBJ databases">
        <title>Draft genome sequence of Pelagicola sp. DSW4-44.</title>
        <authorList>
            <person name="Oh J."/>
        </authorList>
    </citation>
    <scope>NUCLEOTIDE SEQUENCE [LARGE SCALE GENOMIC DNA]</scope>
    <source>
        <strain evidence="1 2">DSW4-44</strain>
    </source>
</reference>
<organism evidence="1 2">
    <name type="scientific">Parasedimentitalea maritima</name>
    <dbReference type="NCBI Taxonomy" id="2578117"/>
    <lineage>
        <taxon>Bacteria</taxon>
        <taxon>Pseudomonadati</taxon>
        <taxon>Pseudomonadota</taxon>
        <taxon>Alphaproteobacteria</taxon>
        <taxon>Rhodobacterales</taxon>
        <taxon>Paracoccaceae</taxon>
        <taxon>Parasedimentitalea</taxon>
    </lineage>
</organism>
<evidence type="ECO:0000313" key="2">
    <source>
        <dbReference type="Proteomes" id="UP000305041"/>
    </source>
</evidence>
<keyword evidence="2" id="KW-1185">Reference proteome</keyword>
<gene>
    <name evidence="1" type="ORF">FEE96_07930</name>
</gene>
<dbReference type="Proteomes" id="UP000305041">
    <property type="component" value="Unassembled WGS sequence"/>
</dbReference>
<dbReference type="Pfam" id="PF11185">
    <property type="entry name" value="DUF2971"/>
    <property type="match status" value="1"/>
</dbReference>
<accession>A0ABY2UZ86</accession>